<evidence type="ECO:0008006" key="4">
    <source>
        <dbReference type="Google" id="ProtNLM"/>
    </source>
</evidence>
<reference evidence="2 3" key="1">
    <citation type="submission" date="2014-11" db="EMBL/GenBank/DDBJ databases">
        <title>Genetic blueprint of the zoonotic pathogen Toxocara canis.</title>
        <authorList>
            <person name="Zhu X.-Q."/>
            <person name="Korhonen P.K."/>
            <person name="Cai H."/>
            <person name="Young N.D."/>
            <person name="Nejsum P."/>
            <person name="von Samson-Himmelstjerna G."/>
            <person name="Boag P.R."/>
            <person name="Tan P."/>
            <person name="Li Q."/>
            <person name="Min J."/>
            <person name="Yang Y."/>
            <person name="Wang X."/>
            <person name="Fang X."/>
            <person name="Hall R.S."/>
            <person name="Hofmann A."/>
            <person name="Sternberg P.W."/>
            <person name="Jex A.R."/>
            <person name="Gasser R.B."/>
        </authorList>
    </citation>
    <scope>NUCLEOTIDE SEQUENCE [LARGE SCALE GENOMIC DNA]</scope>
    <source>
        <strain evidence="2">PN_DK_2014</strain>
    </source>
</reference>
<dbReference type="Pfam" id="PF10316">
    <property type="entry name" value="7TM_GPCR_Srbc"/>
    <property type="match status" value="1"/>
</dbReference>
<feature type="transmembrane region" description="Helical" evidence="1">
    <location>
        <begin position="56"/>
        <end position="82"/>
    </location>
</feature>
<dbReference type="EMBL" id="JPKZ01000646">
    <property type="protein sequence ID" value="KHN86066.1"/>
    <property type="molecule type" value="Genomic_DNA"/>
</dbReference>
<comment type="caution">
    <text evidence="2">The sequence shown here is derived from an EMBL/GenBank/DDBJ whole genome shotgun (WGS) entry which is preliminary data.</text>
</comment>
<name>A0A0B2VR81_TOXCA</name>
<dbReference type="InterPro" id="IPR019420">
    <property type="entry name" value="7TM_GPCR_serpentine_rcpt_Srbc"/>
</dbReference>
<dbReference type="Proteomes" id="UP000031036">
    <property type="component" value="Unassembled WGS sequence"/>
</dbReference>
<organism evidence="2 3">
    <name type="scientific">Toxocara canis</name>
    <name type="common">Canine roundworm</name>
    <dbReference type="NCBI Taxonomy" id="6265"/>
    <lineage>
        <taxon>Eukaryota</taxon>
        <taxon>Metazoa</taxon>
        <taxon>Ecdysozoa</taxon>
        <taxon>Nematoda</taxon>
        <taxon>Chromadorea</taxon>
        <taxon>Rhabditida</taxon>
        <taxon>Spirurina</taxon>
        <taxon>Ascaridomorpha</taxon>
        <taxon>Ascaridoidea</taxon>
        <taxon>Toxocaridae</taxon>
        <taxon>Toxocara</taxon>
    </lineage>
</organism>
<sequence>MVLDDAWNRTTQESGHAGVLPVHIAALALGVINCLLNGLICVAFQSNRRLLTRCHLYIFYAFAITNCFSGFFTIPTLINLFVHNNLNCPRWTIIIGSGFEIGLDRMRKVLAVMIALERTFAVYCPSRYYVSDHFGFVKNACAVGIIWGSIDSVAMILENDLATIRMHCVTTSSSGYIFHTYFLISSLGFDVALVVVYAFFIVKLCMMSESVTITQSRVNANAMSKNYRQANSLTVMVVLSVILFSAVPCALYFHDLIEKKIVFMEAGPVVTIGYHLYGCTSFFLYSWRHRGIRAAMIKTFKRLTRREEPLSFNYTIAKSNKNVTKSMLAAVRRKGPMPLS</sequence>
<evidence type="ECO:0000313" key="2">
    <source>
        <dbReference type="EMBL" id="KHN86066.1"/>
    </source>
</evidence>
<keyword evidence="3" id="KW-1185">Reference proteome</keyword>
<gene>
    <name evidence="2" type="ORF">Tcan_17816</name>
</gene>
<dbReference type="AlphaFoldDB" id="A0A0B2VR81"/>
<keyword evidence="1" id="KW-1133">Transmembrane helix</keyword>
<feature type="transmembrane region" description="Helical" evidence="1">
    <location>
        <begin position="20"/>
        <end position="44"/>
    </location>
</feature>
<feature type="transmembrane region" description="Helical" evidence="1">
    <location>
        <begin position="266"/>
        <end position="287"/>
    </location>
</feature>
<evidence type="ECO:0000313" key="3">
    <source>
        <dbReference type="Proteomes" id="UP000031036"/>
    </source>
</evidence>
<evidence type="ECO:0000256" key="1">
    <source>
        <dbReference type="SAM" id="Phobius"/>
    </source>
</evidence>
<feature type="transmembrane region" description="Helical" evidence="1">
    <location>
        <begin position="233"/>
        <end position="254"/>
    </location>
</feature>
<dbReference type="OrthoDB" id="5841990at2759"/>
<dbReference type="SUPFAM" id="SSF81321">
    <property type="entry name" value="Family A G protein-coupled receptor-like"/>
    <property type="match status" value="1"/>
</dbReference>
<protein>
    <recommendedName>
        <fullName evidence="4">G-protein coupled receptors family 1 profile domain-containing protein</fullName>
    </recommendedName>
</protein>
<proteinExistence type="predicted"/>
<dbReference type="PANTHER" id="PTHR46955">
    <property type="entry name" value="PROTEIN CBG01349-RELATED"/>
    <property type="match status" value="1"/>
</dbReference>
<dbReference type="PANTHER" id="PTHR46955:SF5">
    <property type="entry name" value="G_PROTEIN_RECEP_F1_2 DOMAIN-CONTAINING PROTEIN"/>
    <property type="match status" value="1"/>
</dbReference>
<dbReference type="OMA" id="LLYLYDM"/>
<accession>A0A0B2VR81</accession>
<keyword evidence="1" id="KW-0472">Membrane</keyword>
<feature type="transmembrane region" description="Helical" evidence="1">
    <location>
        <begin position="181"/>
        <end position="202"/>
    </location>
</feature>
<dbReference type="Gene3D" id="1.20.1070.10">
    <property type="entry name" value="Rhodopsin 7-helix transmembrane proteins"/>
    <property type="match status" value="1"/>
</dbReference>
<keyword evidence="1" id="KW-0812">Transmembrane</keyword>
<dbReference type="InterPro" id="IPR052322">
    <property type="entry name" value="Mito_rRNA_Mtase_NSUN4"/>
</dbReference>